<dbReference type="SUPFAM" id="SSF52540">
    <property type="entry name" value="P-loop containing nucleoside triphosphate hydrolases"/>
    <property type="match status" value="2"/>
</dbReference>
<keyword evidence="6" id="KW-0269">Exonuclease</keyword>
<organism evidence="10 11">
    <name type="scientific">Candidatus Competibacter phosphatis</name>
    <dbReference type="NCBI Taxonomy" id="221280"/>
    <lineage>
        <taxon>Bacteria</taxon>
        <taxon>Pseudomonadati</taxon>
        <taxon>Pseudomonadota</taxon>
        <taxon>Gammaproteobacteria</taxon>
        <taxon>Candidatus Competibacteraceae</taxon>
        <taxon>Candidatus Competibacter</taxon>
    </lineage>
</organism>
<evidence type="ECO:0000256" key="5">
    <source>
        <dbReference type="ARBA" id="ARBA00022806"/>
    </source>
</evidence>
<dbReference type="PANTHER" id="PTHR30591:SF1">
    <property type="entry name" value="RECBCD ENZYME SUBUNIT RECC"/>
    <property type="match status" value="1"/>
</dbReference>
<keyword evidence="9" id="KW-0234">DNA repair</keyword>
<dbReference type="Pfam" id="PF04257">
    <property type="entry name" value="Exonuc_V_gamma"/>
    <property type="match status" value="1"/>
</dbReference>
<keyword evidence="4 10" id="KW-0378">Hydrolase</keyword>
<dbReference type="InterPro" id="IPR013986">
    <property type="entry name" value="DExx_box_DNA_helicase_dom_sf"/>
</dbReference>
<keyword evidence="3" id="KW-0227">DNA damage</keyword>
<keyword evidence="1" id="KW-0540">Nuclease</keyword>
<evidence type="ECO:0000256" key="6">
    <source>
        <dbReference type="ARBA" id="ARBA00022839"/>
    </source>
</evidence>
<sequence>MLVLFPKPRHFLVFYSYQSNQLEILIEQLAGVLRQPLRAPLAREIVITQSNGMARWLALRLAERLGVCANLAFQFPATFLWEMSRAVLRQVPPTSAFDKSVLVWRVMALLRELEDTPRFESLNVYLGDGGDDFRRHELACRIADGFDQYLVYRPDWIEKWEAGEADHWQAELWRRLVRTGAAHRVRVQAQFRKVLRDGDFDCRRLPERVAVIGVAALPPLYLDLLAELARHVDLHLFVLNPCQEYWGDIRAERDLARLGEETDPEDAYLTVGNPLLASLGKQGRDFIDLLQAYPRAEWDGFAEPDGETLLHRLQADILHLRERGGEDCPSLPLLPDDHSLQIHACHGPMREVEVLHDRLLALFAARRDLKPSDVIVMAPDIAVYGPLIEAVFDSVPRERRIPFSVADQGAPVENPLVEIFFELLDLGGGRHDAAQVLGLLEPPAVRRRFGLAEDDLDHIRHWVRGAGIRWGIDAGIKSTWDLPATAEHTWRAGLDRLLLGYALPGNGRELYDGILPYDEVEGGEARAWDACRVSPKRCSAWMPVCASAGRWRLGWRCCAACWSNFSSPATARKTNCN</sequence>
<dbReference type="Proteomes" id="UP000760480">
    <property type="component" value="Unassembled WGS sequence"/>
</dbReference>
<evidence type="ECO:0000313" key="11">
    <source>
        <dbReference type="Proteomes" id="UP000760480"/>
    </source>
</evidence>
<comment type="caution">
    <text evidence="10">The sequence shown here is derived from an EMBL/GenBank/DDBJ whole genome shotgun (WGS) entry which is preliminary data.</text>
</comment>
<accession>A0ABX1TMG4</accession>
<dbReference type="Gene3D" id="3.40.50.10930">
    <property type="match status" value="1"/>
</dbReference>
<reference evidence="10 11" key="1">
    <citation type="submission" date="2019-03" db="EMBL/GenBank/DDBJ databases">
        <title>Metabolic reconstructions from genomes of highly enriched 'Candidatus Accumulibacter' and 'Candidatus Competibacter' bioreactor populations.</title>
        <authorList>
            <person name="Annavajhala M.K."/>
            <person name="Welles L."/>
            <person name="Abbas B."/>
            <person name="Sorokin D."/>
            <person name="Park H."/>
            <person name="Van Loosdrecht M."/>
            <person name="Chandran K."/>
        </authorList>
    </citation>
    <scope>NUCLEOTIDE SEQUENCE [LARGE SCALE GENOMIC DNA]</scope>
    <source>
        <strain evidence="10 11">SBR_G</strain>
    </source>
</reference>
<evidence type="ECO:0000256" key="9">
    <source>
        <dbReference type="ARBA" id="ARBA00023204"/>
    </source>
</evidence>
<keyword evidence="8" id="KW-0238">DNA-binding</keyword>
<protein>
    <submittedName>
        <fullName evidence="10">Exodeoxyribonuclease V subunit gamma</fullName>
        <ecNumber evidence="10">3.1.11.5</ecNumber>
    </submittedName>
</protein>
<dbReference type="NCBIfam" id="TIGR01450">
    <property type="entry name" value="recC"/>
    <property type="match status" value="1"/>
</dbReference>
<evidence type="ECO:0000313" key="10">
    <source>
        <dbReference type="EMBL" id="NMQ19095.1"/>
    </source>
</evidence>
<keyword evidence="5" id="KW-0347">Helicase</keyword>
<keyword evidence="11" id="KW-1185">Reference proteome</keyword>
<dbReference type="Gene3D" id="1.10.10.160">
    <property type="match status" value="1"/>
</dbReference>
<proteinExistence type="predicted"/>
<evidence type="ECO:0000256" key="4">
    <source>
        <dbReference type="ARBA" id="ARBA00022801"/>
    </source>
</evidence>
<keyword evidence="7" id="KW-0067">ATP-binding</keyword>
<name>A0ABX1TMG4_9GAMM</name>
<evidence type="ECO:0000256" key="1">
    <source>
        <dbReference type="ARBA" id="ARBA00022722"/>
    </source>
</evidence>
<dbReference type="EMBL" id="SPMZ01000019">
    <property type="protein sequence ID" value="NMQ19095.1"/>
    <property type="molecule type" value="Genomic_DNA"/>
</dbReference>
<dbReference type="InterPro" id="IPR027417">
    <property type="entry name" value="P-loop_NTPase"/>
</dbReference>
<evidence type="ECO:0000256" key="8">
    <source>
        <dbReference type="ARBA" id="ARBA00023125"/>
    </source>
</evidence>
<gene>
    <name evidence="10" type="primary">recC</name>
    <name evidence="10" type="ORF">E4P82_07695</name>
</gene>
<evidence type="ECO:0000256" key="3">
    <source>
        <dbReference type="ARBA" id="ARBA00022763"/>
    </source>
</evidence>
<dbReference type="EC" id="3.1.11.5" evidence="10"/>
<dbReference type="PANTHER" id="PTHR30591">
    <property type="entry name" value="RECBCD ENZYME SUBUNIT RECC"/>
    <property type="match status" value="1"/>
</dbReference>
<dbReference type="InterPro" id="IPR006697">
    <property type="entry name" value="RecC"/>
</dbReference>
<dbReference type="GO" id="GO:0008854">
    <property type="term" value="F:exodeoxyribonuclease V activity"/>
    <property type="evidence" value="ECO:0007669"/>
    <property type="project" value="UniProtKB-EC"/>
</dbReference>
<dbReference type="Gene3D" id="3.40.50.300">
    <property type="entry name" value="P-loop containing nucleotide triphosphate hydrolases"/>
    <property type="match status" value="1"/>
</dbReference>
<keyword evidence="2" id="KW-0547">Nucleotide-binding</keyword>
<evidence type="ECO:0000256" key="2">
    <source>
        <dbReference type="ARBA" id="ARBA00022741"/>
    </source>
</evidence>
<evidence type="ECO:0000256" key="7">
    <source>
        <dbReference type="ARBA" id="ARBA00022840"/>
    </source>
</evidence>